<dbReference type="Pfam" id="PF07690">
    <property type="entry name" value="MFS_1"/>
    <property type="match status" value="1"/>
</dbReference>
<dbReference type="SUPFAM" id="SSF103473">
    <property type="entry name" value="MFS general substrate transporter"/>
    <property type="match status" value="1"/>
</dbReference>
<feature type="transmembrane region" description="Helical" evidence="6">
    <location>
        <begin position="154"/>
        <end position="174"/>
    </location>
</feature>
<evidence type="ECO:0000256" key="1">
    <source>
        <dbReference type="ARBA" id="ARBA00004141"/>
    </source>
</evidence>
<dbReference type="GO" id="GO:0022857">
    <property type="term" value="F:transmembrane transporter activity"/>
    <property type="evidence" value="ECO:0007669"/>
    <property type="project" value="InterPro"/>
</dbReference>
<dbReference type="GO" id="GO:0016020">
    <property type="term" value="C:membrane"/>
    <property type="evidence" value="ECO:0007669"/>
    <property type="project" value="UniProtKB-SubCell"/>
</dbReference>
<evidence type="ECO:0000313" key="8">
    <source>
        <dbReference type="EMBL" id="KAJ9626725.1"/>
    </source>
</evidence>
<name>A0AA39CT89_9EURO</name>
<evidence type="ECO:0000256" key="4">
    <source>
        <dbReference type="ARBA" id="ARBA00022989"/>
    </source>
</evidence>
<organism evidence="8 9">
    <name type="scientific">Knufia peltigerae</name>
    <dbReference type="NCBI Taxonomy" id="1002370"/>
    <lineage>
        <taxon>Eukaryota</taxon>
        <taxon>Fungi</taxon>
        <taxon>Dikarya</taxon>
        <taxon>Ascomycota</taxon>
        <taxon>Pezizomycotina</taxon>
        <taxon>Eurotiomycetes</taxon>
        <taxon>Chaetothyriomycetidae</taxon>
        <taxon>Chaetothyriales</taxon>
        <taxon>Trichomeriaceae</taxon>
        <taxon>Knufia</taxon>
    </lineage>
</organism>
<evidence type="ECO:0000256" key="3">
    <source>
        <dbReference type="ARBA" id="ARBA00022692"/>
    </source>
</evidence>
<feature type="transmembrane region" description="Helical" evidence="6">
    <location>
        <begin position="353"/>
        <end position="373"/>
    </location>
</feature>
<feature type="transmembrane region" description="Helical" evidence="6">
    <location>
        <begin position="124"/>
        <end position="142"/>
    </location>
</feature>
<sequence>MASPPNENKYELGNTPAVKEDSQTAYHIDITNAPDTIGDWDEAEERKLIRKIDFRIIPFLSVVYGLSLLDRSNISAAYIAGMDEALDLTVGARYNIALMMFFATYTLLELPSNLIIRRLGARNWICFLIIGFGSMVLGMGFVKDWASLTVLRMFLGAFEAGILPGALFLISSWYKTFETAKRFTIFYMSALLTNGFNGIIAYALSLIHVGDGAYKEGWRWIFIIEGAVTIACGFFVPFFLGEFPEKSIWLNDRERHIAKRRLTFEVGGHSYEKEPLLKSLRALLDWKIAFYCFQLYVAAASVYALAYFMPVILLKDLGFSYTKAQLLTSPPYLSTVILSIISAWLSDRTKLRWPFLCTQAVISILGLLLMLYVQSPAGRYFGTFLGVFGTQANTPGSLSYGSNQIGDPRKKGVVVAAMVSCASLGGITGSTVFRRQDAPRYIPGMW</sequence>
<dbReference type="EMBL" id="JAPDRN010000081">
    <property type="protein sequence ID" value="KAJ9626725.1"/>
    <property type="molecule type" value="Genomic_DNA"/>
</dbReference>
<comment type="caution">
    <text evidence="8">The sequence shown here is derived from an EMBL/GenBank/DDBJ whole genome shotgun (WGS) entry which is preliminary data.</text>
</comment>
<gene>
    <name evidence="8" type="ORF">H2204_009995</name>
</gene>
<keyword evidence="3 6" id="KW-0812">Transmembrane</keyword>
<evidence type="ECO:0000259" key="7">
    <source>
        <dbReference type="PROSITE" id="PS50850"/>
    </source>
</evidence>
<keyword evidence="4 6" id="KW-1133">Transmembrane helix</keyword>
<dbReference type="AlphaFoldDB" id="A0AA39CT89"/>
<evidence type="ECO:0000256" key="6">
    <source>
        <dbReference type="SAM" id="Phobius"/>
    </source>
</evidence>
<dbReference type="FunFam" id="1.20.1250.20:FF:000018">
    <property type="entry name" value="MFS transporter permease"/>
    <property type="match status" value="1"/>
</dbReference>
<dbReference type="PROSITE" id="PS50850">
    <property type="entry name" value="MFS"/>
    <property type="match status" value="1"/>
</dbReference>
<evidence type="ECO:0000256" key="5">
    <source>
        <dbReference type="ARBA" id="ARBA00023136"/>
    </source>
</evidence>
<keyword evidence="2" id="KW-0813">Transport</keyword>
<dbReference type="InterPro" id="IPR036259">
    <property type="entry name" value="MFS_trans_sf"/>
</dbReference>
<proteinExistence type="predicted"/>
<evidence type="ECO:0000256" key="2">
    <source>
        <dbReference type="ARBA" id="ARBA00022448"/>
    </source>
</evidence>
<feature type="transmembrane region" description="Helical" evidence="6">
    <location>
        <begin position="288"/>
        <end position="309"/>
    </location>
</feature>
<feature type="transmembrane region" description="Helical" evidence="6">
    <location>
        <begin position="56"/>
        <end position="80"/>
    </location>
</feature>
<evidence type="ECO:0000313" key="9">
    <source>
        <dbReference type="Proteomes" id="UP001172681"/>
    </source>
</evidence>
<feature type="transmembrane region" description="Helical" evidence="6">
    <location>
        <begin position="92"/>
        <end position="112"/>
    </location>
</feature>
<feature type="transmembrane region" description="Helical" evidence="6">
    <location>
        <begin position="413"/>
        <end position="433"/>
    </location>
</feature>
<accession>A0AA39CT89</accession>
<dbReference type="InterPro" id="IPR011701">
    <property type="entry name" value="MFS"/>
</dbReference>
<keyword evidence="9" id="KW-1185">Reference proteome</keyword>
<comment type="subcellular location">
    <subcellularLocation>
        <location evidence="1">Membrane</location>
        <topology evidence="1">Multi-pass membrane protein</topology>
    </subcellularLocation>
</comment>
<dbReference type="InterPro" id="IPR020846">
    <property type="entry name" value="MFS_dom"/>
</dbReference>
<feature type="domain" description="Major facilitator superfamily (MFS) profile" evidence="7">
    <location>
        <begin position="56"/>
        <end position="446"/>
    </location>
</feature>
<keyword evidence="5 6" id="KW-0472">Membrane</keyword>
<reference evidence="8" key="1">
    <citation type="submission" date="2022-10" db="EMBL/GenBank/DDBJ databases">
        <title>Culturing micro-colonial fungi from biological soil crusts in the Mojave desert and describing Neophaeococcomyces mojavensis, and introducing the new genera and species Taxawa tesnikishii.</title>
        <authorList>
            <person name="Kurbessoian T."/>
            <person name="Stajich J.E."/>
        </authorList>
    </citation>
    <scope>NUCLEOTIDE SEQUENCE</scope>
    <source>
        <strain evidence="8">TK_35</strain>
    </source>
</reference>
<protein>
    <recommendedName>
        <fullName evidence="7">Major facilitator superfamily (MFS) profile domain-containing protein</fullName>
    </recommendedName>
</protein>
<feature type="transmembrane region" description="Helical" evidence="6">
    <location>
        <begin position="220"/>
        <end position="240"/>
    </location>
</feature>
<dbReference type="Gene3D" id="1.20.1250.20">
    <property type="entry name" value="MFS general substrate transporter like domains"/>
    <property type="match status" value="2"/>
</dbReference>
<dbReference type="PANTHER" id="PTHR43791">
    <property type="entry name" value="PERMEASE-RELATED"/>
    <property type="match status" value="1"/>
</dbReference>
<dbReference type="PANTHER" id="PTHR43791:SF47">
    <property type="entry name" value="MAJOR FACILITATOR SUPERFAMILY (MFS) PROFILE DOMAIN-CONTAINING PROTEIN-RELATED"/>
    <property type="match status" value="1"/>
</dbReference>
<dbReference type="Proteomes" id="UP001172681">
    <property type="component" value="Unassembled WGS sequence"/>
</dbReference>
<feature type="transmembrane region" description="Helical" evidence="6">
    <location>
        <begin position="186"/>
        <end position="208"/>
    </location>
</feature>
<feature type="transmembrane region" description="Helical" evidence="6">
    <location>
        <begin position="329"/>
        <end position="346"/>
    </location>
</feature>